<evidence type="ECO:0000313" key="6">
    <source>
        <dbReference type="Proteomes" id="UP001143372"/>
    </source>
</evidence>
<dbReference type="Proteomes" id="UP001143372">
    <property type="component" value="Unassembled WGS sequence"/>
</dbReference>
<dbReference type="GO" id="GO:0008914">
    <property type="term" value="F:leucyl-tRNA--protein transferase activity"/>
    <property type="evidence" value="ECO:0007669"/>
    <property type="project" value="UniProtKB-UniRule"/>
</dbReference>
<comment type="catalytic activity">
    <reaction evidence="4">
        <text>N-terminal L-lysyl-[protein] + L-leucyl-tRNA(Leu) = N-terminal L-leucyl-L-lysyl-[protein] + tRNA(Leu) + H(+)</text>
        <dbReference type="Rhea" id="RHEA:12340"/>
        <dbReference type="Rhea" id="RHEA-COMP:9613"/>
        <dbReference type="Rhea" id="RHEA-COMP:9622"/>
        <dbReference type="Rhea" id="RHEA-COMP:12670"/>
        <dbReference type="Rhea" id="RHEA-COMP:12671"/>
        <dbReference type="ChEBI" id="CHEBI:15378"/>
        <dbReference type="ChEBI" id="CHEBI:65249"/>
        <dbReference type="ChEBI" id="CHEBI:78442"/>
        <dbReference type="ChEBI" id="CHEBI:78494"/>
        <dbReference type="ChEBI" id="CHEBI:133043"/>
        <dbReference type="EC" id="2.3.2.6"/>
    </reaction>
</comment>
<evidence type="ECO:0000313" key="5">
    <source>
        <dbReference type="EMBL" id="GLK69098.1"/>
    </source>
</evidence>
<evidence type="ECO:0000256" key="2">
    <source>
        <dbReference type="ARBA" id="ARBA00022679"/>
    </source>
</evidence>
<dbReference type="PANTHER" id="PTHR30098:SF2">
    <property type="entry name" value="LEUCYL_PHENYLALANYL-TRNA--PROTEIN TRANSFERASE"/>
    <property type="match status" value="1"/>
</dbReference>
<organism evidence="5 6">
    <name type="scientific">Hansschlegelia plantiphila</name>
    <dbReference type="NCBI Taxonomy" id="374655"/>
    <lineage>
        <taxon>Bacteria</taxon>
        <taxon>Pseudomonadati</taxon>
        <taxon>Pseudomonadota</taxon>
        <taxon>Alphaproteobacteria</taxon>
        <taxon>Hyphomicrobiales</taxon>
        <taxon>Methylopilaceae</taxon>
        <taxon>Hansschlegelia</taxon>
    </lineage>
</organism>
<dbReference type="NCBIfam" id="TIGR00667">
    <property type="entry name" value="aat"/>
    <property type="match status" value="1"/>
</dbReference>
<dbReference type="HAMAP" id="MF_00688">
    <property type="entry name" value="Leu_Phe_trans"/>
    <property type="match status" value="1"/>
</dbReference>
<dbReference type="EMBL" id="BSFI01000020">
    <property type="protein sequence ID" value="GLK69098.1"/>
    <property type="molecule type" value="Genomic_DNA"/>
</dbReference>
<dbReference type="RefSeq" id="WP_271169335.1">
    <property type="nucleotide sequence ID" value="NZ_BSFI01000020.1"/>
</dbReference>
<keyword evidence="1 4" id="KW-0963">Cytoplasm</keyword>
<comment type="catalytic activity">
    <reaction evidence="4">
        <text>N-terminal L-arginyl-[protein] + L-leucyl-tRNA(Leu) = N-terminal L-leucyl-L-arginyl-[protein] + tRNA(Leu) + H(+)</text>
        <dbReference type="Rhea" id="RHEA:50416"/>
        <dbReference type="Rhea" id="RHEA-COMP:9613"/>
        <dbReference type="Rhea" id="RHEA-COMP:9622"/>
        <dbReference type="Rhea" id="RHEA-COMP:12672"/>
        <dbReference type="Rhea" id="RHEA-COMP:12673"/>
        <dbReference type="ChEBI" id="CHEBI:15378"/>
        <dbReference type="ChEBI" id="CHEBI:64719"/>
        <dbReference type="ChEBI" id="CHEBI:78442"/>
        <dbReference type="ChEBI" id="CHEBI:78494"/>
        <dbReference type="ChEBI" id="CHEBI:133044"/>
        <dbReference type="EC" id="2.3.2.6"/>
    </reaction>
</comment>
<comment type="similarity">
    <text evidence="4">Belongs to the L/F-transferase family.</text>
</comment>
<dbReference type="InterPro" id="IPR004616">
    <property type="entry name" value="Leu/Phe-tRNA_Trfase"/>
</dbReference>
<dbReference type="Gene3D" id="3.40.630.70">
    <property type="entry name" value="Leucyl/phenylalanyl-tRNA-protein transferase, C-terminal domain"/>
    <property type="match status" value="1"/>
</dbReference>
<keyword evidence="3 4" id="KW-0012">Acyltransferase</keyword>
<accession>A0A9W6J4F4</accession>
<protein>
    <recommendedName>
        <fullName evidence="4">Leucyl/phenylalanyl-tRNA--protein transferase</fullName>
        <ecNumber evidence="4">2.3.2.6</ecNumber>
    </recommendedName>
    <alternativeName>
        <fullName evidence="4">L/F-transferase</fullName>
    </alternativeName>
    <alternativeName>
        <fullName evidence="4">Leucyltransferase</fullName>
    </alternativeName>
    <alternativeName>
        <fullName evidence="4">Phenyalanyltransferase</fullName>
    </alternativeName>
</protein>
<evidence type="ECO:0000256" key="3">
    <source>
        <dbReference type="ARBA" id="ARBA00023315"/>
    </source>
</evidence>
<dbReference type="PANTHER" id="PTHR30098">
    <property type="entry name" value="LEUCYL/PHENYLALANYL-TRNA--PROTEIN TRANSFERASE"/>
    <property type="match status" value="1"/>
</dbReference>
<comment type="caution">
    <text evidence="5">The sequence shown here is derived from an EMBL/GenBank/DDBJ whole genome shotgun (WGS) entry which is preliminary data.</text>
</comment>
<dbReference type="Pfam" id="PF03588">
    <property type="entry name" value="Leu_Phe_trans"/>
    <property type="match status" value="1"/>
</dbReference>
<dbReference type="GO" id="GO:0030163">
    <property type="term" value="P:protein catabolic process"/>
    <property type="evidence" value="ECO:0007669"/>
    <property type="project" value="UniProtKB-UniRule"/>
</dbReference>
<reference evidence="5" key="2">
    <citation type="submission" date="2023-01" db="EMBL/GenBank/DDBJ databases">
        <authorList>
            <person name="Sun Q."/>
            <person name="Evtushenko L."/>
        </authorList>
    </citation>
    <scope>NUCLEOTIDE SEQUENCE</scope>
    <source>
        <strain evidence="5">VKM B-2347</strain>
    </source>
</reference>
<comment type="catalytic activity">
    <reaction evidence="4">
        <text>L-phenylalanyl-tRNA(Phe) + an N-terminal L-alpha-aminoacyl-[protein] = an N-terminal L-phenylalanyl-L-alpha-aminoacyl-[protein] + tRNA(Phe)</text>
        <dbReference type="Rhea" id="RHEA:43632"/>
        <dbReference type="Rhea" id="RHEA-COMP:9668"/>
        <dbReference type="Rhea" id="RHEA-COMP:9699"/>
        <dbReference type="Rhea" id="RHEA-COMP:10636"/>
        <dbReference type="Rhea" id="RHEA-COMP:10637"/>
        <dbReference type="ChEBI" id="CHEBI:78442"/>
        <dbReference type="ChEBI" id="CHEBI:78531"/>
        <dbReference type="ChEBI" id="CHEBI:78597"/>
        <dbReference type="ChEBI" id="CHEBI:83561"/>
        <dbReference type="EC" id="2.3.2.6"/>
    </reaction>
</comment>
<keyword evidence="2 4" id="KW-0808">Transferase</keyword>
<name>A0A9W6J4F4_9HYPH</name>
<sequence>MTRINDVPGEITPEVLLKAYACGIFPMAESASDPGLYWIEPELRGVLPLDAFHVSARLERTVRGDTFEIRVDTAFEDVLDGCASPAPGRDKTWINGRIRRLYNELHAIGRCHSVEAWRDGRLVGGLYGVRLGGAFFGESMFHIERDASKVALVHLAARLRHGGFQLLDTQFVTEHLKRFGAVETPRREYHSLLERAIRGHGEFFRWEQGRRVSGDEAMAALSVPR</sequence>
<evidence type="ECO:0000256" key="1">
    <source>
        <dbReference type="ARBA" id="ARBA00022490"/>
    </source>
</evidence>
<dbReference type="InterPro" id="IPR042203">
    <property type="entry name" value="Leu/Phe-tRNA_Trfase_C"/>
</dbReference>
<dbReference type="SUPFAM" id="SSF55729">
    <property type="entry name" value="Acyl-CoA N-acyltransferases (Nat)"/>
    <property type="match status" value="1"/>
</dbReference>
<dbReference type="InterPro" id="IPR016181">
    <property type="entry name" value="Acyl_CoA_acyltransferase"/>
</dbReference>
<dbReference type="FunFam" id="3.40.630.70:FF:000001">
    <property type="entry name" value="Leucyl/phenylalanyl-tRNA--protein transferase"/>
    <property type="match status" value="1"/>
</dbReference>
<comment type="function">
    <text evidence="4">Functions in the N-end rule pathway of protein degradation where it conjugates Leu, Phe and, less efficiently, Met from aminoacyl-tRNAs to the N-termini of proteins containing an N-terminal arginine or lysine.</text>
</comment>
<reference evidence="5" key="1">
    <citation type="journal article" date="2014" name="Int. J. Syst. Evol. Microbiol.">
        <title>Complete genome sequence of Corynebacterium casei LMG S-19264T (=DSM 44701T), isolated from a smear-ripened cheese.</title>
        <authorList>
            <consortium name="US DOE Joint Genome Institute (JGI-PGF)"/>
            <person name="Walter F."/>
            <person name="Albersmeier A."/>
            <person name="Kalinowski J."/>
            <person name="Ruckert C."/>
        </authorList>
    </citation>
    <scope>NUCLEOTIDE SEQUENCE</scope>
    <source>
        <strain evidence="5">VKM B-2347</strain>
    </source>
</reference>
<proteinExistence type="inferred from homology"/>
<keyword evidence="6" id="KW-1185">Reference proteome</keyword>
<comment type="subcellular location">
    <subcellularLocation>
        <location evidence="4">Cytoplasm</location>
    </subcellularLocation>
</comment>
<dbReference type="GO" id="GO:0005737">
    <property type="term" value="C:cytoplasm"/>
    <property type="evidence" value="ECO:0007669"/>
    <property type="project" value="UniProtKB-SubCell"/>
</dbReference>
<evidence type="ECO:0000256" key="4">
    <source>
        <dbReference type="HAMAP-Rule" id="MF_00688"/>
    </source>
</evidence>
<dbReference type="AlphaFoldDB" id="A0A9W6J4F4"/>
<gene>
    <name evidence="4 5" type="primary">aat</name>
    <name evidence="5" type="ORF">GCM10008179_27360</name>
</gene>
<dbReference type="EC" id="2.3.2.6" evidence="4"/>